<dbReference type="OrthoDB" id="9794178at2"/>
<dbReference type="Pfam" id="PF06155">
    <property type="entry name" value="GBBH-like_N"/>
    <property type="match status" value="1"/>
</dbReference>
<keyword evidence="7" id="KW-1185">Reference proteome</keyword>
<dbReference type="RefSeq" id="WP_104414928.1">
    <property type="nucleotide sequence ID" value="NZ_PTIT01000002.1"/>
</dbReference>
<evidence type="ECO:0000259" key="3">
    <source>
        <dbReference type="Pfam" id="PF06155"/>
    </source>
</evidence>
<reference evidence="4 7" key="1">
    <citation type="submission" date="2018-02" db="EMBL/GenBank/DDBJ databases">
        <title>Deep subsurface shale carbon reservoir microbial communities from Ohio and West Virginia, USA.</title>
        <authorList>
            <person name="Wrighton K."/>
        </authorList>
    </citation>
    <scope>NUCLEOTIDE SEQUENCE [LARGE SCALE GENOMIC DNA]</scope>
    <source>
        <strain evidence="4 7">UTICA-S1B6</strain>
    </source>
</reference>
<evidence type="ECO:0000256" key="1">
    <source>
        <dbReference type="ARBA" id="ARBA00022723"/>
    </source>
</evidence>
<proteinExistence type="predicted"/>
<name>A0A2S6GA29_9GAMM</name>
<dbReference type="EMBL" id="PTIU01000002">
    <property type="protein sequence ID" value="PPK56176.1"/>
    <property type="molecule type" value="Genomic_DNA"/>
</dbReference>
<evidence type="ECO:0000313" key="6">
    <source>
        <dbReference type="Proteomes" id="UP000239446"/>
    </source>
</evidence>
<dbReference type="Proteomes" id="UP000239446">
    <property type="component" value="Unassembled WGS sequence"/>
</dbReference>
<protein>
    <submittedName>
        <fullName evidence="5">Uncharacterized protein DUF971</fullName>
    </submittedName>
</protein>
<reference evidence="5 6" key="2">
    <citation type="submission" date="2018-02" db="EMBL/GenBank/DDBJ databases">
        <title>Subsurface microbial communities from deep shales in Ohio and West Virginia, USA.</title>
        <authorList>
            <person name="Wrighton K."/>
        </authorList>
    </citation>
    <scope>NUCLEOTIDE SEQUENCE [LARGE SCALE GENOMIC DNA]</scope>
    <source>
        <strain evidence="5 6">UTICA-S1B9</strain>
    </source>
</reference>
<gene>
    <name evidence="5" type="ORF">B0H24_1002140</name>
    <name evidence="4" type="ORF">BY455_102140</name>
</gene>
<evidence type="ECO:0000313" key="7">
    <source>
        <dbReference type="Proteomes" id="UP000239648"/>
    </source>
</evidence>
<dbReference type="AlphaFoldDB" id="A0A2S6GA29"/>
<dbReference type="GO" id="GO:0046872">
    <property type="term" value="F:metal ion binding"/>
    <property type="evidence" value="ECO:0007669"/>
    <property type="project" value="UniProtKB-KW"/>
</dbReference>
<keyword evidence="2" id="KW-0408">Iron</keyword>
<comment type="caution">
    <text evidence="5">The sequence shown here is derived from an EMBL/GenBank/DDBJ whole genome shotgun (WGS) entry which is preliminary data.</text>
</comment>
<evidence type="ECO:0000256" key="2">
    <source>
        <dbReference type="ARBA" id="ARBA00023004"/>
    </source>
</evidence>
<evidence type="ECO:0000313" key="4">
    <source>
        <dbReference type="EMBL" id="PPK53339.1"/>
    </source>
</evidence>
<evidence type="ECO:0000313" key="5">
    <source>
        <dbReference type="EMBL" id="PPK56176.1"/>
    </source>
</evidence>
<dbReference type="EMBL" id="PTIT01000002">
    <property type="protein sequence ID" value="PPK53339.1"/>
    <property type="molecule type" value="Genomic_DNA"/>
</dbReference>
<feature type="domain" description="Gamma-butyrobetaine hydroxylase-like N-terminal" evidence="3">
    <location>
        <begin position="31"/>
        <end position="105"/>
    </location>
</feature>
<keyword evidence="1" id="KW-0479">Metal-binding</keyword>
<dbReference type="InterPro" id="IPR038492">
    <property type="entry name" value="GBBH-like_N_sf"/>
</dbReference>
<organism evidence="5 6">
    <name type="scientific">Marinobacter persicus</name>
    <dbReference type="NCBI Taxonomy" id="930118"/>
    <lineage>
        <taxon>Bacteria</taxon>
        <taxon>Pseudomonadati</taxon>
        <taxon>Pseudomonadota</taxon>
        <taxon>Gammaproteobacteria</taxon>
        <taxon>Pseudomonadales</taxon>
        <taxon>Marinobacteraceae</taxon>
        <taxon>Marinobacter</taxon>
    </lineage>
</organism>
<accession>A0A2S6GA29</accession>
<dbReference type="Gene3D" id="3.30.2020.30">
    <property type="match status" value="1"/>
</dbReference>
<dbReference type="Proteomes" id="UP000239648">
    <property type="component" value="Unassembled WGS sequence"/>
</dbReference>
<dbReference type="InterPro" id="IPR010376">
    <property type="entry name" value="GBBH-like_N"/>
</dbReference>
<sequence length="117" mass="12812">MSVLHFERLLTGKPVHTGNPYLEASVINLGAALVLRWLGESAVQVPAQRLRDHCQCDSCRGRKGDLARHANPTTITHIRPLGLTGLRIRFSDGHDAATYGWTALRALSEQIISTEGT</sequence>